<evidence type="ECO:0000313" key="1">
    <source>
        <dbReference type="EMBL" id="MDP9646519.1"/>
    </source>
</evidence>
<dbReference type="Proteomes" id="UP001229486">
    <property type="component" value="Unassembled WGS sequence"/>
</dbReference>
<dbReference type="EMBL" id="JAURTK010000002">
    <property type="protein sequence ID" value="MDP9646519.1"/>
    <property type="molecule type" value="Genomic_DNA"/>
</dbReference>
<evidence type="ECO:0000313" key="2">
    <source>
        <dbReference type="Proteomes" id="UP001229486"/>
    </source>
</evidence>
<protein>
    <submittedName>
        <fullName evidence="1">Uncharacterized protein</fullName>
    </submittedName>
</protein>
<dbReference type="RefSeq" id="WP_392393250.1">
    <property type="nucleotide sequence ID" value="NZ_JAURTK010000002.1"/>
</dbReference>
<proteinExistence type="predicted"/>
<gene>
    <name evidence="1" type="ORF">J2793_001952</name>
</gene>
<comment type="caution">
    <text evidence="1">The sequence shown here is derived from an EMBL/GenBank/DDBJ whole genome shotgun (WGS) entry which is preliminary data.</text>
</comment>
<reference evidence="1" key="1">
    <citation type="submission" date="2023-07" db="EMBL/GenBank/DDBJ databases">
        <title>Sorghum-associated microbial communities from plants grown in Nebraska, USA.</title>
        <authorList>
            <person name="Schachtman D."/>
        </authorList>
    </citation>
    <scope>NUCLEOTIDE SEQUENCE</scope>
    <source>
        <strain evidence="1">DS1061</strain>
    </source>
</reference>
<accession>A0AB73I982</accession>
<name>A0AB73I982_9BURK</name>
<dbReference type="AlphaFoldDB" id="A0AB73I982"/>
<organism evidence="1 2">
    <name type="scientific">Paraburkholderia caledonica</name>
    <dbReference type="NCBI Taxonomy" id="134536"/>
    <lineage>
        <taxon>Bacteria</taxon>
        <taxon>Pseudomonadati</taxon>
        <taxon>Pseudomonadota</taxon>
        <taxon>Betaproteobacteria</taxon>
        <taxon>Burkholderiales</taxon>
        <taxon>Burkholderiaceae</taxon>
        <taxon>Paraburkholderia</taxon>
    </lineage>
</organism>
<sequence>MSYSKYHANRAKKYRFSFNQKLDRIDWMNARLRGIAHHPHAKGAASLCETDACASVADTQNPVPDKARKDFSDRSNSRGLIDWKLIA</sequence>